<protein>
    <submittedName>
        <fullName evidence="14">DgyrCDS11685</fullName>
    </submittedName>
</protein>
<keyword evidence="15" id="KW-1185">Reference proteome</keyword>
<dbReference type="Proteomes" id="UP000549394">
    <property type="component" value="Unassembled WGS sequence"/>
</dbReference>
<evidence type="ECO:0000256" key="3">
    <source>
        <dbReference type="ARBA" id="ARBA00022741"/>
    </source>
</evidence>
<feature type="transmembrane region" description="Helical" evidence="12">
    <location>
        <begin position="454"/>
        <end position="475"/>
    </location>
</feature>
<evidence type="ECO:0000256" key="7">
    <source>
        <dbReference type="ARBA" id="ARBA00022989"/>
    </source>
</evidence>
<dbReference type="FunFam" id="3.40.50.300:FF:004169">
    <property type="entry name" value="Atlastin 3"/>
    <property type="match status" value="1"/>
</dbReference>
<dbReference type="InterPro" id="IPR027417">
    <property type="entry name" value="P-loop_NTPase"/>
</dbReference>
<accession>A0A7I8W881</accession>
<dbReference type="InterPro" id="IPR036543">
    <property type="entry name" value="Guanylate-bd_C_sf"/>
</dbReference>
<keyword evidence="5" id="KW-0256">Endoplasmic reticulum</keyword>
<dbReference type="CDD" id="cd01851">
    <property type="entry name" value="GBP"/>
    <property type="match status" value="1"/>
</dbReference>
<evidence type="ECO:0000256" key="12">
    <source>
        <dbReference type="SAM" id="Phobius"/>
    </source>
</evidence>
<comment type="similarity">
    <text evidence="11">Belongs to the TRAFAC class dynamin-like GTPase superfamily. GB1/RHD3 GTPase family.</text>
</comment>
<feature type="domain" description="GB1/RHD3-type G" evidence="13">
    <location>
        <begin position="56"/>
        <end position="314"/>
    </location>
</feature>
<dbReference type="Gene3D" id="1.20.58.420">
    <property type="entry name" value="AHSP"/>
    <property type="match status" value="1"/>
</dbReference>
<comment type="catalytic activity">
    <reaction evidence="10">
        <text>GTP + H2O = GDP + phosphate + H(+)</text>
        <dbReference type="Rhea" id="RHEA:19669"/>
        <dbReference type="ChEBI" id="CHEBI:15377"/>
        <dbReference type="ChEBI" id="CHEBI:15378"/>
        <dbReference type="ChEBI" id="CHEBI:37565"/>
        <dbReference type="ChEBI" id="CHEBI:43474"/>
        <dbReference type="ChEBI" id="CHEBI:58189"/>
    </reaction>
    <physiologicalReaction direction="left-to-right" evidence="10">
        <dbReference type="Rhea" id="RHEA:19670"/>
    </physiologicalReaction>
</comment>
<keyword evidence="7 12" id="KW-1133">Transmembrane helix</keyword>
<gene>
    <name evidence="14" type="ORF">DGYR_LOCUS11015</name>
</gene>
<keyword evidence="8" id="KW-0342">GTP-binding</keyword>
<dbReference type="InterPro" id="IPR015894">
    <property type="entry name" value="Guanylate-bd_N"/>
</dbReference>
<dbReference type="EMBL" id="CAJFCJ010000019">
    <property type="protein sequence ID" value="CAD5123328.1"/>
    <property type="molecule type" value="Genomic_DNA"/>
</dbReference>
<evidence type="ECO:0000256" key="1">
    <source>
        <dbReference type="ARBA" id="ARBA00004477"/>
    </source>
</evidence>
<feature type="transmembrane region" description="Helical" evidence="12">
    <location>
        <begin position="481"/>
        <end position="499"/>
    </location>
</feature>
<dbReference type="SUPFAM" id="SSF48340">
    <property type="entry name" value="Interferon-induced guanylate-binding protein 1 (GBP1), C-terminal domain"/>
    <property type="match status" value="1"/>
</dbReference>
<evidence type="ECO:0000313" key="15">
    <source>
        <dbReference type="Proteomes" id="UP000549394"/>
    </source>
</evidence>
<dbReference type="Pfam" id="PF02263">
    <property type="entry name" value="GBP"/>
    <property type="match status" value="1"/>
</dbReference>
<dbReference type="InterPro" id="IPR030386">
    <property type="entry name" value="G_GB1_RHD3_dom"/>
</dbReference>
<evidence type="ECO:0000256" key="11">
    <source>
        <dbReference type="PROSITE-ProRule" id="PRU01052"/>
    </source>
</evidence>
<organism evidence="14 15">
    <name type="scientific">Dimorphilus gyrociliatus</name>
    <dbReference type="NCBI Taxonomy" id="2664684"/>
    <lineage>
        <taxon>Eukaryota</taxon>
        <taxon>Metazoa</taxon>
        <taxon>Spiralia</taxon>
        <taxon>Lophotrochozoa</taxon>
        <taxon>Annelida</taxon>
        <taxon>Polychaeta</taxon>
        <taxon>Polychaeta incertae sedis</taxon>
        <taxon>Dinophilidae</taxon>
        <taxon>Dimorphilus</taxon>
    </lineage>
</organism>
<evidence type="ECO:0000256" key="6">
    <source>
        <dbReference type="ARBA" id="ARBA00022842"/>
    </source>
</evidence>
<evidence type="ECO:0000256" key="4">
    <source>
        <dbReference type="ARBA" id="ARBA00022801"/>
    </source>
</evidence>
<reference evidence="14 15" key="1">
    <citation type="submission" date="2020-08" db="EMBL/GenBank/DDBJ databases">
        <authorList>
            <person name="Hejnol A."/>
        </authorList>
    </citation>
    <scope>NUCLEOTIDE SEQUENCE [LARGE SCALE GENOMIC DNA]</scope>
</reference>
<dbReference type="SUPFAM" id="SSF52540">
    <property type="entry name" value="P-loop containing nucleoside triphosphate hydrolases"/>
    <property type="match status" value="1"/>
</dbReference>
<evidence type="ECO:0000256" key="5">
    <source>
        <dbReference type="ARBA" id="ARBA00022824"/>
    </source>
</evidence>
<evidence type="ECO:0000313" key="14">
    <source>
        <dbReference type="EMBL" id="CAD5123328.1"/>
    </source>
</evidence>
<evidence type="ECO:0000256" key="10">
    <source>
        <dbReference type="ARBA" id="ARBA00049117"/>
    </source>
</evidence>
<dbReference type="GO" id="GO:0005525">
    <property type="term" value="F:GTP binding"/>
    <property type="evidence" value="ECO:0007669"/>
    <property type="project" value="UniProtKB-KW"/>
</dbReference>
<keyword evidence="2 12" id="KW-0812">Transmembrane</keyword>
<keyword evidence="9 12" id="KW-0472">Membrane</keyword>
<dbReference type="AlphaFoldDB" id="A0A7I8W881"/>
<keyword evidence="3" id="KW-0547">Nucleotide-binding</keyword>
<dbReference type="GO" id="GO:0003924">
    <property type="term" value="F:GTPase activity"/>
    <property type="evidence" value="ECO:0007669"/>
    <property type="project" value="InterPro"/>
</dbReference>
<dbReference type="OrthoDB" id="7788754at2759"/>
<evidence type="ECO:0000259" key="13">
    <source>
        <dbReference type="PROSITE" id="PS51715"/>
    </source>
</evidence>
<evidence type="ECO:0000256" key="8">
    <source>
        <dbReference type="ARBA" id="ARBA00023134"/>
    </source>
</evidence>
<dbReference type="PROSITE" id="PS51715">
    <property type="entry name" value="G_GB1_RHD3"/>
    <property type="match status" value="1"/>
</dbReference>
<evidence type="ECO:0000256" key="9">
    <source>
        <dbReference type="ARBA" id="ARBA00023136"/>
    </source>
</evidence>
<sequence>MATAAGDHGVETSKTNGSVFVEGKPLQVIQCKEGEHKLTLDEDAIRDVLLSPEICNKNVAVVSVAGAFRKGKSFLLDFFLRYLEANGSEDWLGNDTASLEGFPWRGGSERDTTGMLLWSKPFVIKRPNGEEVAVLLMDTQGAFDSQSTVKDCATVFALSTLLSSVQVYNISMQLQENDLQHLQVVALASHYDKVPKLFTEYGRLALQQSDCTPFQHLEFLVRDWPYAYEYDYGDEGGNKFLTKKLAIEDNQHPELQCIREHIKSCFSSIGCFLMPHPGLKVANSPHFDGRLQDIEKEFKDALKKFIPMVLSAENLVVKKIQGEAITAKQLLEYFKSYIKMYDSDELPEPKSMLQATAEANNLSAVATAKEQYIRDMEEFCGGDKPYVGPDILKEKHDHYLNSTLEFFDSKRKMGGPEFSLPYRTRLEEELIQEYERFISNNDSKNVFAAARTPAVFLSLMIICYLIAGILGILGLESLANLFNLLMGLSLVVVGTWAYVRYSGEYRDIGSHIDSGAEMLWDSVLGPICMKLMQSGAQQAFKTKKMK</sequence>
<dbReference type="FunFam" id="1.20.58.420:FF:000001">
    <property type="entry name" value="Atlastin-1 isoform 1"/>
    <property type="match status" value="1"/>
</dbReference>
<dbReference type="GO" id="GO:0005789">
    <property type="term" value="C:endoplasmic reticulum membrane"/>
    <property type="evidence" value="ECO:0007669"/>
    <property type="project" value="UniProtKB-SubCell"/>
</dbReference>
<comment type="subcellular location">
    <subcellularLocation>
        <location evidence="1">Endoplasmic reticulum membrane</location>
        <topology evidence="1">Multi-pass membrane protein</topology>
    </subcellularLocation>
</comment>
<keyword evidence="4" id="KW-0378">Hydrolase</keyword>
<name>A0A7I8W881_9ANNE</name>
<proteinExistence type="inferred from homology"/>
<evidence type="ECO:0000256" key="2">
    <source>
        <dbReference type="ARBA" id="ARBA00022692"/>
    </source>
</evidence>
<comment type="caution">
    <text evidence="14">The sequence shown here is derived from an EMBL/GenBank/DDBJ whole genome shotgun (WGS) entry which is preliminary data.</text>
</comment>
<dbReference type="Gene3D" id="3.40.50.300">
    <property type="entry name" value="P-loop containing nucleotide triphosphate hydrolases"/>
    <property type="match status" value="1"/>
</dbReference>
<dbReference type="PANTHER" id="PTHR10751">
    <property type="entry name" value="GUANYLATE BINDING PROTEIN"/>
    <property type="match status" value="1"/>
</dbReference>
<keyword evidence="6" id="KW-0460">Magnesium</keyword>